<dbReference type="InterPro" id="IPR036691">
    <property type="entry name" value="Endo/exonu/phosph_ase_sf"/>
</dbReference>
<reference evidence="7 8" key="1">
    <citation type="submission" date="2010-05" db="EMBL/GenBank/DDBJ databases">
        <title>The Genome Sequence of Thecamonas trahens ATCC 50062.</title>
        <authorList>
            <consortium name="The Broad Institute Genome Sequencing Platform"/>
            <person name="Russ C."/>
            <person name="Cuomo C."/>
            <person name="Shea T."/>
            <person name="Young S.K."/>
            <person name="Zeng Q."/>
            <person name="Koehrsen M."/>
            <person name="Haas B."/>
            <person name="Borodovsky M."/>
            <person name="Guigo R."/>
            <person name="Alvarado L."/>
            <person name="Berlin A."/>
            <person name="Bochicchio J."/>
            <person name="Borenstein D."/>
            <person name="Chapman S."/>
            <person name="Chen Z."/>
            <person name="Freedman E."/>
            <person name="Gellesch M."/>
            <person name="Goldberg J."/>
            <person name="Griggs A."/>
            <person name="Gujja S."/>
            <person name="Heilman E."/>
            <person name="Heiman D."/>
            <person name="Hepburn T."/>
            <person name="Howarth C."/>
            <person name="Jen D."/>
            <person name="Larson L."/>
            <person name="Mehta T."/>
            <person name="Park D."/>
            <person name="Pearson M."/>
            <person name="Roberts A."/>
            <person name="Saif S."/>
            <person name="Shenoy N."/>
            <person name="Sisk P."/>
            <person name="Stolte C."/>
            <person name="Sykes S."/>
            <person name="Thomson T."/>
            <person name="Walk T."/>
            <person name="White J."/>
            <person name="Yandava C."/>
            <person name="Burger G."/>
            <person name="Gray M.W."/>
            <person name="Holland P.W.H."/>
            <person name="King N."/>
            <person name="Lang F.B.F."/>
            <person name="Roger A.J."/>
            <person name="Ruiz-Trillo I."/>
            <person name="Lander E."/>
            <person name="Nusbaum C."/>
        </authorList>
    </citation>
    <scope>NUCLEOTIDE SEQUENCE [LARGE SCALE GENOMIC DNA]</scope>
    <source>
        <strain evidence="7 8">ATCC 50062</strain>
    </source>
</reference>
<dbReference type="Gene3D" id="1.10.555.10">
    <property type="entry name" value="Rho GTPase activation protein"/>
    <property type="match status" value="1"/>
</dbReference>
<dbReference type="PANTHER" id="PTHR11200:SF300">
    <property type="entry name" value="TYPE II INOSITOL 1,4,5-TRISPHOSPHATE 5-PHOSPHATASE"/>
    <property type="match status" value="1"/>
</dbReference>
<dbReference type="eggNOG" id="KOG0565">
    <property type="taxonomic scope" value="Eukaryota"/>
</dbReference>
<dbReference type="InterPro" id="IPR046985">
    <property type="entry name" value="IP5"/>
</dbReference>
<dbReference type="GO" id="GO:0004439">
    <property type="term" value="F:phosphatidylinositol-4,5-bisphosphate 5-phosphatase activity"/>
    <property type="evidence" value="ECO:0007669"/>
    <property type="project" value="TreeGrafter"/>
</dbReference>
<feature type="domain" description="Rho-GAP" evidence="6">
    <location>
        <begin position="518"/>
        <end position="716"/>
    </location>
</feature>
<comment type="subcellular location">
    <subcellularLocation>
        <location evidence="2">Cytoplasmic vesicle</location>
        <location evidence="2">Phagosome membrane</location>
    </subcellularLocation>
    <subcellularLocation>
        <location evidence="1">Early endosome membrane</location>
    </subcellularLocation>
</comment>
<gene>
    <name evidence="7" type="ORF">AMSG_01109</name>
</gene>
<dbReference type="AlphaFoldDB" id="A0A0L0DIZ7"/>
<keyword evidence="8" id="KW-1185">Reference proteome</keyword>
<dbReference type="PANTHER" id="PTHR11200">
    <property type="entry name" value="INOSITOL 5-PHOSPHATASE"/>
    <property type="match status" value="1"/>
</dbReference>
<dbReference type="Gene3D" id="3.60.10.10">
    <property type="entry name" value="Endonuclease/exonuclease/phosphatase"/>
    <property type="match status" value="1"/>
</dbReference>
<dbReference type="SUPFAM" id="SSF56219">
    <property type="entry name" value="DNase I-like"/>
    <property type="match status" value="1"/>
</dbReference>
<dbReference type="RefSeq" id="XP_013762281.1">
    <property type="nucleotide sequence ID" value="XM_013906827.1"/>
</dbReference>
<dbReference type="EMBL" id="GL349436">
    <property type="protein sequence ID" value="KNC52282.1"/>
    <property type="molecule type" value="Genomic_DNA"/>
</dbReference>
<dbReference type="PROSITE" id="PS50238">
    <property type="entry name" value="RHOGAP"/>
    <property type="match status" value="1"/>
</dbReference>
<proteinExistence type="predicted"/>
<evidence type="ECO:0000256" key="5">
    <source>
        <dbReference type="SAM" id="MobiDB-lite"/>
    </source>
</evidence>
<feature type="region of interest" description="Disordered" evidence="5">
    <location>
        <begin position="1"/>
        <end position="30"/>
    </location>
</feature>
<dbReference type="OrthoDB" id="7862313at2759"/>
<keyword evidence="4" id="KW-0968">Cytoplasmic vesicle</keyword>
<dbReference type="InterPro" id="IPR000300">
    <property type="entry name" value="IPPc"/>
</dbReference>
<dbReference type="InterPro" id="IPR000198">
    <property type="entry name" value="RhoGAP_dom"/>
</dbReference>
<dbReference type="InterPro" id="IPR013783">
    <property type="entry name" value="Ig-like_fold"/>
</dbReference>
<sequence>MASSSSSRPPWQERGGGSSGDRGASGRATPAGDLTVATAFAGKHSASLRELHSTSHTLHVLSGTWNVNGKALHESLDVWLNEVVPAPDLVVVGFQELDLSAETFLLNNSSKASPWEAAILAALDKRAVPGGYTHVVSKQLVGILIVVCAKSRIVPHLKVLAVDSAGVGILGVMGNKGGAGVLLRVFDEEWLFINSHLAAGQSKEARRNQDFAELSRRLSFLDRTPASGAFDAIVWLGDLNYRIDLPNETVRAAVAVGDYAVLRKSDQLLKARAAGKAFAGYSEGKLQFIPTYKYDNGTNIFDSSSKNRVPAWTDRVLYRFAHPGAWSLVSYTTTTALLTSDHKPVTAHFIARAASIDSHAAAAAAQDARTVALNLVSALKTSSTPPQLAVEPSLVDFGELAWGHPLELQLILSNPSDTLPAMYSLHRDPATGLPLPSWVQLADGPSALAGVLAPGASTSLALTVLIGPDAVARRTLRPDSSGVAHLEALLQFSLQGNPTSPAIVVPLRGTYKPWPFGASLNALTRSSSSDVPLHLWYLLEALRSPSILATPGLFTRAAADLDRDVASVRGLAELLALLSSSPAAIPLRAARGELAPHTLAAALLHLLASWSVPVIPPDRAPEVFGVTMSPSPLLAARTIIDSLSLAHYNVFWYLVAFMGEVLRCADDSSAPAVEDLLSVFARVMLREPDAINVWPERTAAKVAFLALFVRRPCCATAARHAGQP</sequence>
<evidence type="ECO:0000313" key="8">
    <source>
        <dbReference type="Proteomes" id="UP000054408"/>
    </source>
</evidence>
<evidence type="ECO:0000256" key="3">
    <source>
        <dbReference type="ARBA" id="ARBA00022753"/>
    </source>
</evidence>
<dbReference type="SUPFAM" id="SSF48350">
    <property type="entry name" value="GTPase activation domain, GAP"/>
    <property type="match status" value="1"/>
</dbReference>
<dbReference type="GO" id="GO:0046856">
    <property type="term" value="P:phosphatidylinositol dephosphorylation"/>
    <property type="evidence" value="ECO:0007669"/>
    <property type="project" value="InterPro"/>
</dbReference>
<organism evidence="7 8">
    <name type="scientific">Thecamonas trahens ATCC 50062</name>
    <dbReference type="NCBI Taxonomy" id="461836"/>
    <lineage>
        <taxon>Eukaryota</taxon>
        <taxon>Apusozoa</taxon>
        <taxon>Apusomonadida</taxon>
        <taxon>Apusomonadidae</taxon>
        <taxon>Thecamonas</taxon>
    </lineage>
</organism>
<evidence type="ECO:0000256" key="4">
    <source>
        <dbReference type="ARBA" id="ARBA00023329"/>
    </source>
</evidence>
<evidence type="ECO:0000256" key="1">
    <source>
        <dbReference type="ARBA" id="ARBA00004146"/>
    </source>
</evidence>
<name>A0A0L0DIZ7_THETB</name>
<evidence type="ECO:0000259" key="6">
    <source>
        <dbReference type="PROSITE" id="PS50238"/>
    </source>
</evidence>
<keyword evidence="3" id="KW-0967">Endosome</keyword>
<dbReference type="InterPro" id="IPR008936">
    <property type="entry name" value="Rho_GTPase_activation_prot"/>
</dbReference>
<dbReference type="Pfam" id="PF22669">
    <property type="entry name" value="Exo_endo_phos2"/>
    <property type="match status" value="1"/>
</dbReference>
<accession>A0A0L0DIZ7</accession>
<dbReference type="GO" id="GO:0031901">
    <property type="term" value="C:early endosome membrane"/>
    <property type="evidence" value="ECO:0007669"/>
    <property type="project" value="UniProtKB-SubCell"/>
</dbReference>
<dbReference type="SMART" id="SM00128">
    <property type="entry name" value="IPPc"/>
    <property type="match status" value="1"/>
</dbReference>
<protein>
    <submittedName>
        <fullName evidence="7">RhoGAP domain-containing protein</fullName>
    </submittedName>
</protein>
<dbReference type="GO" id="GO:0030670">
    <property type="term" value="C:phagocytic vesicle membrane"/>
    <property type="evidence" value="ECO:0007669"/>
    <property type="project" value="UniProtKB-SubCell"/>
</dbReference>
<dbReference type="GeneID" id="25560878"/>
<evidence type="ECO:0000256" key="2">
    <source>
        <dbReference type="ARBA" id="ARBA00004580"/>
    </source>
</evidence>
<evidence type="ECO:0000313" key="7">
    <source>
        <dbReference type="EMBL" id="KNC52282.1"/>
    </source>
</evidence>
<dbReference type="GO" id="GO:0007165">
    <property type="term" value="P:signal transduction"/>
    <property type="evidence" value="ECO:0007669"/>
    <property type="project" value="InterPro"/>
</dbReference>
<dbReference type="Proteomes" id="UP000054408">
    <property type="component" value="Unassembled WGS sequence"/>
</dbReference>
<dbReference type="STRING" id="461836.A0A0L0DIZ7"/>
<dbReference type="Gene3D" id="2.60.40.10">
    <property type="entry name" value="Immunoglobulins"/>
    <property type="match status" value="1"/>
</dbReference>